<dbReference type="SUPFAM" id="SSF51445">
    <property type="entry name" value="(Trans)glycosidases"/>
    <property type="match status" value="1"/>
</dbReference>
<evidence type="ECO:0000256" key="1">
    <source>
        <dbReference type="ARBA" id="ARBA00022801"/>
    </source>
</evidence>
<dbReference type="InterPro" id="IPR017853">
    <property type="entry name" value="GH"/>
</dbReference>
<dbReference type="CDD" id="cd00063">
    <property type="entry name" value="FN3"/>
    <property type="match status" value="1"/>
</dbReference>
<name>A0A3D9KR05_9BACL</name>
<dbReference type="Pfam" id="PF02018">
    <property type="entry name" value="CBM_4_9"/>
    <property type="match status" value="2"/>
</dbReference>
<dbReference type="InterPro" id="IPR003305">
    <property type="entry name" value="CenC_carb-bd"/>
</dbReference>
<dbReference type="Gene3D" id="2.60.40.10">
    <property type="entry name" value="Immunoglobulins"/>
    <property type="match status" value="1"/>
</dbReference>
<keyword evidence="4" id="KW-1185">Reference proteome</keyword>
<dbReference type="GO" id="GO:0016798">
    <property type="term" value="F:hydrolase activity, acting on glycosyl bonds"/>
    <property type="evidence" value="ECO:0007669"/>
    <property type="project" value="InterPro"/>
</dbReference>
<reference evidence="3 4" key="1">
    <citation type="submission" date="2018-07" db="EMBL/GenBank/DDBJ databases">
        <title>Genomic Encyclopedia of Type Strains, Phase III (KMG-III): the genomes of soil and plant-associated and newly described type strains.</title>
        <authorList>
            <person name="Whitman W."/>
        </authorList>
    </citation>
    <scope>NUCLEOTIDE SEQUENCE [LARGE SCALE GENOMIC DNA]</scope>
    <source>
        <strain evidence="3 4">CECT 7287</strain>
    </source>
</reference>
<keyword evidence="1" id="KW-0378">Hydrolase</keyword>
<gene>
    <name evidence="3" type="ORF">DFP98_10172</name>
</gene>
<comment type="caution">
    <text evidence="3">The sequence shown here is derived from an EMBL/GenBank/DDBJ whole genome shotgun (WGS) entry which is preliminary data.</text>
</comment>
<dbReference type="Gene3D" id="3.20.20.80">
    <property type="entry name" value="Glycosidases"/>
    <property type="match status" value="1"/>
</dbReference>
<dbReference type="SUPFAM" id="SSF49265">
    <property type="entry name" value="Fibronectin type III"/>
    <property type="match status" value="1"/>
</dbReference>
<proteinExistence type="predicted"/>
<dbReference type="InterPro" id="IPR036116">
    <property type="entry name" value="FN3_sf"/>
</dbReference>
<dbReference type="InterPro" id="IPR003961">
    <property type="entry name" value="FN3_dom"/>
</dbReference>
<dbReference type="Gene3D" id="2.60.120.260">
    <property type="entry name" value="Galactose-binding domain-like"/>
    <property type="match status" value="3"/>
</dbReference>
<dbReference type="SUPFAM" id="SSF49785">
    <property type="entry name" value="Galactose-binding domain-like"/>
    <property type="match status" value="2"/>
</dbReference>
<protein>
    <submittedName>
        <fullName evidence="3">Carbohydrate binding protein</fullName>
    </submittedName>
</protein>
<feature type="domain" description="Fibronectin type-III" evidence="2">
    <location>
        <begin position="508"/>
        <end position="609"/>
    </location>
</feature>
<dbReference type="InterPro" id="IPR013783">
    <property type="entry name" value="Ig-like_fold"/>
</dbReference>
<dbReference type="OrthoDB" id="2988582at2"/>
<sequence>MTRLKLSFVLGLIVALTLGGLPYYESANKVYASSTVDIELRNNSPAYGGTTLGMGGTIMPFGYHASWQVKDFNDDDLAAIMTQFKKTGTTVARLWLDGSWWEPANDNNDPDVMLDSGFTWDSIEMRSLYKYLEAFKAMGVDVFVDVMVDDPRVMYPWLIAENKVNTGPNVGRIPEYAEHIAAMVKHLVVTKGFTNVKYVSFSGEPNNFFLAPPGVSKLDNYKASMTAVHDRLQLEGMLAYVKLIGPEIGYSDHDTAAWLDDLSLNIPSSLDAYTIHSGQTKAEATDGSYVALLQSFIDIVKSNDPDGADKPIMITDYTPTGTIRRPEDGLNAVALIANGLRTGVSEFGRWSFADDIWTWPPGSNQTSTSFGDYGFGMIGSKQENFTPRPNYKATALAYKFVPRSSTTYEAVTSDEAVIPAMIRTAEGKHTIIAVNWSDNDANVSFALDSALNTTFKKYRFSSASLDLVDKFGEIPSSFGTKTVNGVSFTDTVPANTIYFYTDIPDDSAPGQVTGLSAASADFKKATLSWTAGTEADLSYYRIYRGNTSGFAPSRDNKVGEIWIPAGDAPAFNDRNVEQGQTYYYKVSAVDTSENEGGYSSEASVTIGSETYSNTLSMTDSTDYDYYEIDSDYENGYKVRVYKNAGVIGYVQDKLGYNRQNLGLDIFSAPMVFKYDANAYSDKIVNGGAENGTTAPSDWHSWNNANGTFTWDSSVKHSGSRSLKIHNSAQTANSTWYQQTTNFVPGKHYEASYWIKTDNLIGPNSAGRGAYLNIQFLDSSGNTIRATGGADAYSNVGTQDWTYFTSDVTVPLGTATIQIGANLYENSGTVWFDDIRFEEQPEVALAGQHGGYYAADSVTAQSISATHKQIVTVAGDETMVYDFYPDRIEMKVQGPNPGGYFVEDGGIVPRNVTTAYWSDGSANTLSDTYAGTLIEKTTTSLAFYQPPSPQTIRYEFGSPKPLTVKNGARFRGYYPRFQIDSNEAFTLKFPKKIDNPNGGAENGSGAPADWTMWNQSGHGALTWDAGTFHWGGKSLKISHAATDNSAWYAQVEVSAPTPSIQLSAWIKTSAISGSQGAFISVEAKDAAMNVLATYRTPFVTGTTDWKRYALSLNPPAGTAYLFVEGNLFAATGTAWFDDFELNSADTGIANPGTEVGSGSPADWWSWTSSGTPFEWDGTTYYSGKKSLKITNTANQTSTWYTKRSNLQMSKEYEFGGWVKTSGVSPGSMGAQFQAIALDSNGKWLQANIAPNVLHGTNDWTYVSGKITLPPMASSLQLEAQLWGVNGTAWFDDLFIRLVDKS</sequence>
<dbReference type="PROSITE" id="PS50853">
    <property type="entry name" value="FN3"/>
    <property type="match status" value="1"/>
</dbReference>
<evidence type="ECO:0000313" key="4">
    <source>
        <dbReference type="Proteomes" id="UP000256977"/>
    </source>
</evidence>
<dbReference type="Proteomes" id="UP000256977">
    <property type="component" value="Unassembled WGS sequence"/>
</dbReference>
<dbReference type="InterPro" id="IPR008979">
    <property type="entry name" value="Galactose-bd-like_sf"/>
</dbReference>
<dbReference type="RefSeq" id="WP_116058571.1">
    <property type="nucleotide sequence ID" value="NZ_QRDZ01000001.1"/>
</dbReference>
<organism evidence="3 4">
    <name type="scientific">Cohnella phaseoli</name>
    <dbReference type="NCBI Taxonomy" id="456490"/>
    <lineage>
        <taxon>Bacteria</taxon>
        <taxon>Bacillati</taxon>
        <taxon>Bacillota</taxon>
        <taxon>Bacilli</taxon>
        <taxon>Bacillales</taxon>
        <taxon>Paenibacillaceae</taxon>
        <taxon>Cohnella</taxon>
    </lineage>
</organism>
<evidence type="ECO:0000313" key="3">
    <source>
        <dbReference type="EMBL" id="RED89101.1"/>
    </source>
</evidence>
<evidence type="ECO:0000259" key="2">
    <source>
        <dbReference type="PROSITE" id="PS50853"/>
    </source>
</evidence>
<dbReference type="EMBL" id="QRDZ01000001">
    <property type="protein sequence ID" value="RED89101.1"/>
    <property type="molecule type" value="Genomic_DNA"/>
</dbReference>
<accession>A0A3D9KR05</accession>